<sequence>MTEINVNKEHQRKISIKKRATLKDKNSNAFKTLQDHIIGLKNFKNYKIVASFISFKSEISTQFLNEFLLNNGKILCLPIIKNNSETLNFIEYNLKTKLVSGKFGIMQPSDLSKEFLPEIILTPCLAFDENGFRLGYGGGYYDKTFSYLKKIKHKFISIAVAFDDQKIDELVHDKYDQKIDYILTEKKLYKV</sequence>
<organism evidence="4">
    <name type="scientific">marine metagenome</name>
    <dbReference type="NCBI Taxonomy" id="408172"/>
    <lineage>
        <taxon>unclassified sequences</taxon>
        <taxon>metagenomes</taxon>
        <taxon>ecological metagenomes</taxon>
    </lineage>
</organism>
<dbReference type="SUPFAM" id="SSF100950">
    <property type="entry name" value="NagB/RpiA/CoA transferase-like"/>
    <property type="match status" value="1"/>
</dbReference>
<comment type="similarity">
    <text evidence="1">Belongs to the 5-formyltetrahydrofolate cyclo-ligase family.</text>
</comment>
<gene>
    <name evidence="4" type="ORF">METZ01_LOCUS156512</name>
</gene>
<evidence type="ECO:0000313" key="4">
    <source>
        <dbReference type="EMBL" id="SVB03658.1"/>
    </source>
</evidence>
<dbReference type="GO" id="GO:0009396">
    <property type="term" value="P:folic acid-containing compound biosynthetic process"/>
    <property type="evidence" value="ECO:0007669"/>
    <property type="project" value="TreeGrafter"/>
</dbReference>
<dbReference type="EMBL" id="UINC01026357">
    <property type="protein sequence ID" value="SVB03658.1"/>
    <property type="molecule type" value="Genomic_DNA"/>
</dbReference>
<name>A0A382AQB3_9ZZZZ</name>
<keyword evidence="2" id="KW-0547">Nucleotide-binding</keyword>
<evidence type="ECO:0008006" key="5">
    <source>
        <dbReference type="Google" id="ProtNLM"/>
    </source>
</evidence>
<dbReference type="PIRSF" id="PIRSF006806">
    <property type="entry name" value="FTHF_cligase"/>
    <property type="match status" value="1"/>
</dbReference>
<dbReference type="Gene3D" id="3.40.50.10420">
    <property type="entry name" value="NagB/RpiA/CoA transferase-like"/>
    <property type="match status" value="1"/>
</dbReference>
<dbReference type="InterPro" id="IPR037171">
    <property type="entry name" value="NagB/RpiA_transferase-like"/>
</dbReference>
<dbReference type="InterPro" id="IPR024185">
    <property type="entry name" value="FTHF_cligase-like_sf"/>
</dbReference>
<reference evidence="4" key="1">
    <citation type="submission" date="2018-05" db="EMBL/GenBank/DDBJ databases">
        <authorList>
            <person name="Lanie J.A."/>
            <person name="Ng W.-L."/>
            <person name="Kazmierczak K.M."/>
            <person name="Andrzejewski T.M."/>
            <person name="Davidsen T.M."/>
            <person name="Wayne K.J."/>
            <person name="Tettelin H."/>
            <person name="Glass J.I."/>
            <person name="Rusch D."/>
            <person name="Podicherti R."/>
            <person name="Tsui H.-C.T."/>
            <person name="Winkler M.E."/>
        </authorList>
    </citation>
    <scope>NUCLEOTIDE SEQUENCE</scope>
</reference>
<proteinExistence type="inferred from homology"/>
<evidence type="ECO:0000256" key="1">
    <source>
        <dbReference type="ARBA" id="ARBA00010638"/>
    </source>
</evidence>
<dbReference type="AlphaFoldDB" id="A0A382AQB3"/>
<evidence type="ECO:0000256" key="2">
    <source>
        <dbReference type="ARBA" id="ARBA00022741"/>
    </source>
</evidence>
<dbReference type="Pfam" id="PF01812">
    <property type="entry name" value="5-FTHF_cyc-lig"/>
    <property type="match status" value="1"/>
</dbReference>
<dbReference type="GO" id="GO:0005524">
    <property type="term" value="F:ATP binding"/>
    <property type="evidence" value="ECO:0007669"/>
    <property type="project" value="UniProtKB-KW"/>
</dbReference>
<evidence type="ECO:0000256" key="3">
    <source>
        <dbReference type="ARBA" id="ARBA00022840"/>
    </source>
</evidence>
<protein>
    <recommendedName>
        <fullName evidence="5">5-formyltetrahydrofolate cyclo-ligase</fullName>
    </recommendedName>
</protein>
<dbReference type="PANTHER" id="PTHR23407:SF1">
    <property type="entry name" value="5-FORMYLTETRAHYDROFOLATE CYCLO-LIGASE"/>
    <property type="match status" value="1"/>
</dbReference>
<keyword evidence="3" id="KW-0067">ATP-binding</keyword>
<dbReference type="InterPro" id="IPR002698">
    <property type="entry name" value="FTHF_cligase"/>
</dbReference>
<dbReference type="GO" id="GO:0030272">
    <property type="term" value="F:5-formyltetrahydrofolate cyclo-ligase activity"/>
    <property type="evidence" value="ECO:0007669"/>
    <property type="project" value="TreeGrafter"/>
</dbReference>
<dbReference type="NCBIfam" id="TIGR02727">
    <property type="entry name" value="MTHFS_bact"/>
    <property type="match status" value="1"/>
</dbReference>
<accession>A0A382AQB3</accession>
<dbReference type="PANTHER" id="PTHR23407">
    <property type="entry name" value="ATPASE INHIBITOR/5-FORMYLTETRAHYDROFOLATE CYCLO-LIGASE"/>
    <property type="match status" value="1"/>
</dbReference>
<dbReference type="GO" id="GO:0035999">
    <property type="term" value="P:tetrahydrofolate interconversion"/>
    <property type="evidence" value="ECO:0007669"/>
    <property type="project" value="TreeGrafter"/>
</dbReference>